<dbReference type="GO" id="GO:0007052">
    <property type="term" value="P:mitotic spindle organization"/>
    <property type="evidence" value="ECO:0007669"/>
    <property type="project" value="TreeGrafter"/>
</dbReference>
<dbReference type="PROSITE" id="PS50078">
    <property type="entry name" value="POLO_BOX"/>
    <property type="match status" value="1"/>
</dbReference>
<dbReference type="PROSITE" id="PS50011">
    <property type="entry name" value="PROTEIN_KINASE_DOM"/>
    <property type="match status" value="1"/>
</dbReference>
<dbReference type="EnsemblMetazoa" id="GBRI013024-RA">
    <property type="protein sequence ID" value="GBRI013024-PA"/>
    <property type="gene ID" value="GBRI013024"/>
</dbReference>
<evidence type="ECO:0000313" key="3">
    <source>
        <dbReference type="EnsemblMetazoa" id="GBRI013024-PA"/>
    </source>
</evidence>
<dbReference type="Gene3D" id="3.30.200.20">
    <property type="entry name" value="Phosphorylase Kinase, domain 1"/>
    <property type="match status" value="1"/>
</dbReference>
<name>A0A1A9WBB5_9MUSC</name>
<evidence type="ECO:0000259" key="2">
    <source>
        <dbReference type="PROSITE" id="PS50078"/>
    </source>
</evidence>
<dbReference type="GO" id="GO:0000922">
    <property type="term" value="C:spindle pole"/>
    <property type="evidence" value="ECO:0007669"/>
    <property type="project" value="TreeGrafter"/>
</dbReference>
<protein>
    <submittedName>
        <fullName evidence="3">Uncharacterized protein</fullName>
    </submittedName>
</protein>
<sequence>MASKIDATKIPNDSSAGKTYKCERFIGKGAFAKCYEIVDVVTKNVFAGQIISKKLIWKYNEKEKMIQEIILHKSRSHPNIGNFHRFFEGHNNTYIILELYKKKSMMELHKGRKTITEYECRYYMYQIGQGVKYLHENPIIHRDLNLDNLFLNDMLQVKINDFGLVIPIEYEGERKKTLYGTPNYIAPEILIEKGDPYEVDVWSNGSIMYSLIVGQAPLWEIYSKFKLCDYRMINDTIQFNFCDHIKIILCPRMNAVTFMDNKKKFRTYRFSTIIEHGCYKELFQKMCYAREKLEKVLKKM</sequence>
<dbReference type="VEuPathDB" id="VectorBase:GBRI013024"/>
<dbReference type="GO" id="GO:0000776">
    <property type="term" value="C:kinetochore"/>
    <property type="evidence" value="ECO:0007669"/>
    <property type="project" value="TreeGrafter"/>
</dbReference>
<dbReference type="PANTHER" id="PTHR24345:SF93">
    <property type="entry name" value="SERINE_THREONINE-PROTEIN KINASE PLK1"/>
    <property type="match status" value="1"/>
</dbReference>
<keyword evidence="4" id="KW-1185">Reference proteome</keyword>
<dbReference type="Pfam" id="PF00659">
    <property type="entry name" value="POLO_box"/>
    <property type="match status" value="1"/>
</dbReference>
<organism evidence="3 4">
    <name type="scientific">Glossina brevipalpis</name>
    <dbReference type="NCBI Taxonomy" id="37001"/>
    <lineage>
        <taxon>Eukaryota</taxon>
        <taxon>Metazoa</taxon>
        <taxon>Ecdysozoa</taxon>
        <taxon>Arthropoda</taxon>
        <taxon>Hexapoda</taxon>
        <taxon>Insecta</taxon>
        <taxon>Pterygota</taxon>
        <taxon>Neoptera</taxon>
        <taxon>Endopterygota</taxon>
        <taxon>Diptera</taxon>
        <taxon>Brachycera</taxon>
        <taxon>Muscomorpha</taxon>
        <taxon>Hippoboscoidea</taxon>
        <taxon>Glossinidae</taxon>
        <taxon>Glossina</taxon>
    </lineage>
</organism>
<feature type="domain" description="POLO box" evidence="2">
    <location>
        <begin position="215"/>
        <end position="298"/>
    </location>
</feature>
<dbReference type="CDD" id="cd13117">
    <property type="entry name" value="POLO_box_2"/>
    <property type="match status" value="1"/>
</dbReference>
<reference evidence="3" key="2">
    <citation type="submission" date="2020-05" db="UniProtKB">
        <authorList>
            <consortium name="EnsemblMetazoa"/>
        </authorList>
    </citation>
    <scope>IDENTIFICATION</scope>
    <source>
        <strain evidence="3">IAEA</strain>
    </source>
</reference>
<evidence type="ECO:0000259" key="1">
    <source>
        <dbReference type="PROSITE" id="PS50011"/>
    </source>
</evidence>
<dbReference type="AlphaFoldDB" id="A0A1A9WBB5"/>
<dbReference type="InterPro" id="IPR033695">
    <property type="entry name" value="POLO_box_2"/>
</dbReference>
<dbReference type="GO" id="GO:0005524">
    <property type="term" value="F:ATP binding"/>
    <property type="evidence" value="ECO:0007669"/>
    <property type="project" value="InterPro"/>
</dbReference>
<dbReference type="Pfam" id="PF00069">
    <property type="entry name" value="Pkinase"/>
    <property type="match status" value="1"/>
</dbReference>
<proteinExistence type="predicted"/>
<accession>A0A1A9WBB5</accession>
<dbReference type="InterPro" id="IPR000959">
    <property type="entry name" value="POLO_box_dom"/>
</dbReference>
<dbReference type="STRING" id="37001.A0A1A9WBB5"/>
<dbReference type="Gene3D" id="3.30.1120.30">
    <property type="entry name" value="POLO box domain"/>
    <property type="match status" value="1"/>
</dbReference>
<dbReference type="SUPFAM" id="SSF82615">
    <property type="entry name" value="Polo-box domain"/>
    <property type="match status" value="1"/>
</dbReference>
<dbReference type="InterPro" id="IPR036947">
    <property type="entry name" value="POLO_box_dom_sf"/>
</dbReference>
<feature type="domain" description="Protein kinase" evidence="1">
    <location>
        <begin position="20"/>
        <end position="300"/>
    </location>
</feature>
<dbReference type="Gene3D" id="1.10.510.10">
    <property type="entry name" value="Transferase(Phosphotransferase) domain 1"/>
    <property type="match status" value="1"/>
</dbReference>
<dbReference type="InterPro" id="IPR011009">
    <property type="entry name" value="Kinase-like_dom_sf"/>
</dbReference>
<dbReference type="SUPFAM" id="SSF56112">
    <property type="entry name" value="Protein kinase-like (PK-like)"/>
    <property type="match status" value="1"/>
</dbReference>
<dbReference type="GO" id="GO:0004674">
    <property type="term" value="F:protein serine/threonine kinase activity"/>
    <property type="evidence" value="ECO:0007669"/>
    <property type="project" value="TreeGrafter"/>
</dbReference>
<reference evidence="4" key="1">
    <citation type="submission" date="2014-03" db="EMBL/GenBank/DDBJ databases">
        <authorList>
            <person name="Aksoy S."/>
            <person name="Warren W."/>
            <person name="Wilson R.K."/>
        </authorList>
    </citation>
    <scope>NUCLEOTIDE SEQUENCE [LARGE SCALE GENOMIC DNA]</scope>
    <source>
        <strain evidence="4">IAEA</strain>
    </source>
</reference>
<evidence type="ECO:0000313" key="4">
    <source>
        <dbReference type="Proteomes" id="UP000091820"/>
    </source>
</evidence>
<dbReference type="InterPro" id="IPR000719">
    <property type="entry name" value="Prot_kinase_dom"/>
</dbReference>
<dbReference type="PANTHER" id="PTHR24345">
    <property type="entry name" value="SERINE/THREONINE-PROTEIN KINASE PLK"/>
    <property type="match status" value="1"/>
</dbReference>
<dbReference type="GO" id="GO:0005813">
    <property type="term" value="C:centrosome"/>
    <property type="evidence" value="ECO:0007669"/>
    <property type="project" value="TreeGrafter"/>
</dbReference>
<dbReference type="GO" id="GO:0005737">
    <property type="term" value="C:cytoplasm"/>
    <property type="evidence" value="ECO:0007669"/>
    <property type="project" value="TreeGrafter"/>
</dbReference>
<dbReference type="Proteomes" id="UP000091820">
    <property type="component" value="Unassembled WGS sequence"/>
</dbReference>
<dbReference type="GO" id="GO:0005634">
    <property type="term" value="C:nucleus"/>
    <property type="evidence" value="ECO:0007669"/>
    <property type="project" value="TreeGrafter"/>
</dbReference>